<sequence length="147" mass="15839">MSLALNKEELSQYLAQVFPQVHQDFVVEDLTEDTITMRLVVEDRHLRPGGTVSGPSMFALADVCVYSMVLARKGRQSLAVTTNSSMDFLRKPEGGTDLIAHCRLLKLGRSLAVGDVLMYSDGAEAPCARASMTYSLPPEGSAAAAFG</sequence>
<dbReference type="Gene3D" id="3.10.129.10">
    <property type="entry name" value="Hotdog Thioesterase"/>
    <property type="match status" value="1"/>
</dbReference>
<evidence type="ECO:0000313" key="4">
    <source>
        <dbReference type="Proteomes" id="UP000325134"/>
    </source>
</evidence>
<dbReference type="OrthoDB" id="9805304at2"/>
<dbReference type="Proteomes" id="UP000325134">
    <property type="component" value="Unassembled WGS sequence"/>
</dbReference>
<dbReference type="NCBIfam" id="TIGR00369">
    <property type="entry name" value="unchar_dom_1"/>
    <property type="match status" value="1"/>
</dbReference>
<protein>
    <submittedName>
        <fullName evidence="3">Uncharacterized domain 1-containing protein</fullName>
    </submittedName>
</protein>
<proteinExistence type="predicted"/>
<dbReference type="Pfam" id="PF03061">
    <property type="entry name" value="4HBT"/>
    <property type="match status" value="1"/>
</dbReference>
<dbReference type="InterPro" id="IPR029069">
    <property type="entry name" value="HotDog_dom_sf"/>
</dbReference>
<evidence type="ECO:0000313" key="3">
    <source>
        <dbReference type="EMBL" id="SHE67214.1"/>
    </source>
</evidence>
<keyword evidence="4" id="KW-1185">Reference proteome</keyword>
<reference evidence="3 4" key="1">
    <citation type="submission" date="2016-11" db="EMBL/GenBank/DDBJ databases">
        <authorList>
            <person name="Varghese N."/>
            <person name="Submissions S."/>
        </authorList>
    </citation>
    <scope>NUCLEOTIDE SEQUENCE [LARGE SCALE GENOMIC DNA]</scope>
    <source>
        <strain evidence="3 4">DSM 29341</strain>
    </source>
</reference>
<gene>
    <name evidence="3" type="ORF">SAMN05444279_10614</name>
</gene>
<dbReference type="EMBL" id="FQVK01000006">
    <property type="protein sequence ID" value="SHE67214.1"/>
    <property type="molecule type" value="Genomic_DNA"/>
</dbReference>
<evidence type="ECO:0000256" key="1">
    <source>
        <dbReference type="ARBA" id="ARBA00022801"/>
    </source>
</evidence>
<dbReference type="InterPro" id="IPR003736">
    <property type="entry name" value="PAAI_dom"/>
</dbReference>
<dbReference type="SUPFAM" id="SSF54637">
    <property type="entry name" value="Thioesterase/thiol ester dehydrase-isomerase"/>
    <property type="match status" value="1"/>
</dbReference>
<organism evidence="3 4">
    <name type="scientific">Ruegeria intermedia</name>
    <dbReference type="NCBI Taxonomy" id="996115"/>
    <lineage>
        <taxon>Bacteria</taxon>
        <taxon>Pseudomonadati</taxon>
        <taxon>Pseudomonadota</taxon>
        <taxon>Alphaproteobacteria</taxon>
        <taxon>Rhodobacterales</taxon>
        <taxon>Roseobacteraceae</taxon>
        <taxon>Ruegeria</taxon>
    </lineage>
</organism>
<keyword evidence="1" id="KW-0378">Hydrolase</keyword>
<dbReference type="InterPro" id="IPR006683">
    <property type="entry name" value="Thioestr_dom"/>
</dbReference>
<dbReference type="RefSeq" id="WP_149775128.1">
    <property type="nucleotide sequence ID" value="NZ_FQVK01000006.1"/>
</dbReference>
<dbReference type="AlphaFoldDB" id="A0A1M4VE03"/>
<accession>A0A1M4VE03</accession>
<evidence type="ECO:0000259" key="2">
    <source>
        <dbReference type="Pfam" id="PF03061"/>
    </source>
</evidence>
<name>A0A1M4VE03_9RHOB</name>
<feature type="domain" description="Thioesterase" evidence="2">
    <location>
        <begin position="49"/>
        <end position="122"/>
    </location>
</feature>
<dbReference type="CDD" id="cd03443">
    <property type="entry name" value="PaaI_thioesterase"/>
    <property type="match status" value="1"/>
</dbReference>
<dbReference type="GO" id="GO:0016289">
    <property type="term" value="F:acyl-CoA hydrolase activity"/>
    <property type="evidence" value="ECO:0007669"/>
    <property type="project" value="UniProtKB-ARBA"/>
</dbReference>